<dbReference type="AlphaFoldDB" id="A0A9J5ZCV9"/>
<comment type="caution">
    <text evidence="1">The sequence shown here is derived from an EMBL/GenBank/DDBJ whole genome shotgun (WGS) entry which is preliminary data.</text>
</comment>
<evidence type="ECO:0000313" key="2">
    <source>
        <dbReference type="Proteomes" id="UP000824120"/>
    </source>
</evidence>
<proteinExistence type="predicted"/>
<protein>
    <submittedName>
        <fullName evidence="1">Uncharacterized protein</fullName>
    </submittedName>
</protein>
<name>A0A9J5ZCV9_SOLCO</name>
<evidence type="ECO:0000313" key="1">
    <source>
        <dbReference type="EMBL" id="KAG5610261.1"/>
    </source>
</evidence>
<dbReference type="EMBL" id="JACXVP010000004">
    <property type="protein sequence ID" value="KAG5610261.1"/>
    <property type="molecule type" value="Genomic_DNA"/>
</dbReference>
<dbReference type="InterPro" id="IPR019748">
    <property type="entry name" value="FERM_central"/>
</dbReference>
<gene>
    <name evidence="1" type="ORF">H5410_021542</name>
</gene>
<dbReference type="CDD" id="cd14473">
    <property type="entry name" value="FERM_B-lobe"/>
    <property type="match status" value="1"/>
</dbReference>
<keyword evidence="2" id="KW-1185">Reference proteome</keyword>
<sequence>MVGTTGRGDWCGELGSELPSYPKIGPSPRATRWLLKATTVRGRVRVPKLFNGKRGWQPSHGSRDHRHHYRPLLGYGTRAHPLGLNLLSTHSLGHQSNGFGFVTSLLGKPKTHELIDDSTTRRLLLSSPFDLLHSRLCVLERRAVHVISMTHQVELGDPQDSISCSFHLYLLRFAPKCPCFH</sequence>
<dbReference type="Proteomes" id="UP000824120">
    <property type="component" value="Chromosome 4"/>
</dbReference>
<reference evidence="1 2" key="1">
    <citation type="submission" date="2020-09" db="EMBL/GenBank/DDBJ databases">
        <title>De no assembly of potato wild relative species, Solanum commersonii.</title>
        <authorList>
            <person name="Cho K."/>
        </authorList>
    </citation>
    <scope>NUCLEOTIDE SEQUENCE [LARGE SCALE GENOMIC DNA]</scope>
    <source>
        <strain evidence="1">LZ3.2</strain>
        <tissue evidence="1">Leaf</tissue>
    </source>
</reference>
<organism evidence="1 2">
    <name type="scientific">Solanum commersonii</name>
    <name type="common">Commerson's wild potato</name>
    <name type="synonym">Commerson's nightshade</name>
    <dbReference type="NCBI Taxonomy" id="4109"/>
    <lineage>
        <taxon>Eukaryota</taxon>
        <taxon>Viridiplantae</taxon>
        <taxon>Streptophyta</taxon>
        <taxon>Embryophyta</taxon>
        <taxon>Tracheophyta</taxon>
        <taxon>Spermatophyta</taxon>
        <taxon>Magnoliopsida</taxon>
        <taxon>eudicotyledons</taxon>
        <taxon>Gunneridae</taxon>
        <taxon>Pentapetalae</taxon>
        <taxon>asterids</taxon>
        <taxon>lamiids</taxon>
        <taxon>Solanales</taxon>
        <taxon>Solanaceae</taxon>
        <taxon>Solanoideae</taxon>
        <taxon>Solaneae</taxon>
        <taxon>Solanum</taxon>
    </lineage>
</organism>
<accession>A0A9J5ZCV9</accession>